<reference evidence="1" key="1">
    <citation type="journal article" date="2021" name="Mol. Plant Microbe Interact.">
        <title>Complete Genome Sequence of the Plant-Pathogenic Fungus Colletotrichum lupini.</title>
        <authorList>
            <person name="Baroncelli R."/>
            <person name="Pensec F."/>
            <person name="Da Lio D."/>
            <person name="Boufleur T."/>
            <person name="Vicente I."/>
            <person name="Sarrocco S."/>
            <person name="Picot A."/>
            <person name="Baraldi E."/>
            <person name="Sukno S."/>
            <person name="Thon M."/>
            <person name="Le Floch G."/>
        </authorList>
    </citation>
    <scope>NUCLEOTIDE SEQUENCE</scope>
    <source>
        <strain evidence="1">IMI 504893</strain>
    </source>
</reference>
<dbReference type="GeneID" id="73347959"/>
<gene>
    <name evidence="1" type="ORF">CLUP02_14015</name>
</gene>
<organism evidence="1 2">
    <name type="scientific">Colletotrichum lupini</name>
    <dbReference type="NCBI Taxonomy" id="145971"/>
    <lineage>
        <taxon>Eukaryota</taxon>
        <taxon>Fungi</taxon>
        <taxon>Dikarya</taxon>
        <taxon>Ascomycota</taxon>
        <taxon>Pezizomycotina</taxon>
        <taxon>Sordariomycetes</taxon>
        <taxon>Hypocreomycetidae</taxon>
        <taxon>Glomerellales</taxon>
        <taxon>Glomerellaceae</taxon>
        <taxon>Colletotrichum</taxon>
        <taxon>Colletotrichum acutatum species complex</taxon>
    </lineage>
</organism>
<dbReference type="RefSeq" id="XP_049150095.1">
    <property type="nucleotide sequence ID" value="XM_049292949.1"/>
</dbReference>
<evidence type="ECO:0000313" key="2">
    <source>
        <dbReference type="Proteomes" id="UP000830671"/>
    </source>
</evidence>
<dbReference type="EMBL" id="CP019479">
    <property type="protein sequence ID" value="UQC88491.1"/>
    <property type="molecule type" value="Genomic_DNA"/>
</dbReference>
<proteinExistence type="predicted"/>
<accession>A0A9Q8WMB1</accession>
<dbReference type="AlphaFoldDB" id="A0A9Q8WMB1"/>
<dbReference type="Proteomes" id="UP000830671">
    <property type="component" value="Chromosome 7"/>
</dbReference>
<keyword evidence="2" id="KW-1185">Reference proteome</keyword>
<evidence type="ECO:0000313" key="1">
    <source>
        <dbReference type="EMBL" id="UQC88491.1"/>
    </source>
</evidence>
<name>A0A9Q8WMB1_9PEZI</name>
<protein>
    <submittedName>
        <fullName evidence="1">Uncharacterized protein</fullName>
    </submittedName>
</protein>
<dbReference type="KEGG" id="clup:CLUP02_14015"/>
<sequence>MYATRKITLCDYGEKLLSTTSSPAASDVQKDSFARIEFSIVRGIRNDVDDSEQDSFEDLRLSDAQIVGYPELVGYDVNIKIEFNEQAPIGPELPTCKSRSAGVEGGTFPALRLTLSTQSVTWLRLCDWSPDILSPMLISLFGDFMEDSGYSIYYQYIVCSSNTHDLALCANTSYVDSTSP</sequence>